<evidence type="ECO:0000313" key="2">
    <source>
        <dbReference type="EMBL" id="KKY01234.1"/>
    </source>
</evidence>
<comment type="caution">
    <text evidence="2">The sequence shown here is derived from an EMBL/GenBank/DDBJ whole genome shotgun (WGS) entry which is preliminary data.</text>
</comment>
<dbReference type="RefSeq" id="WP_046823108.1">
    <property type="nucleotide sequence ID" value="NZ_LBBT01000207.1"/>
</dbReference>
<dbReference type="AlphaFoldDB" id="A0A0M3DIG7"/>
<dbReference type="PATRIC" id="fig|1629550.3.peg.1418"/>
<feature type="transmembrane region" description="Helical" evidence="1">
    <location>
        <begin position="240"/>
        <end position="259"/>
    </location>
</feature>
<keyword evidence="1" id="KW-0812">Transmembrane</keyword>
<feature type="transmembrane region" description="Helical" evidence="1">
    <location>
        <begin position="147"/>
        <end position="167"/>
    </location>
</feature>
<feature type="transmembrane region" description="Helical" evidence="1">
    <location>
        <begin position="214"/>
        <end position="234"/>
    </location>
</feature>
<keyword evidence="1" id="KW-1133">Transmembrane helix</keyword>
<keyword evidence="1" id="KW-0472">Membrane</keyword>
<evidence type="ECO:0008006" key="4">
    <source>
        <dbReference type="Google" id="ProtNLM"/>
    </source>
</evidence>
<reference evidence="2 3" key="1">
    <citation type="submission" date="2015-04" db="EMBL/GenBank/DDBJ databases">
        <title>Microcin producing Clostridium sp. JC272T.</title>
        <authorList>
            <person name="Jyothsna T."/>
            <person name="Sasikala C."/>
            <person name="Ramana C."/>
        </authorList>
    </citation>
    <scope>NUCLEOTIDE SEQUENCE [LARGE SCALE GENOMIC DNA]</scope>
    <source>
        <strain evidence="2 3">JC272</strain>
    </source>
</reference>
<name>A0A0M3DIG7_9FIRM</name>
<feature type="transmembrane region" description="Helical" evidence="1">
    <location>
        <begin position="113"/>
        <end position="135"/>
    </location>
</feature>
<evidence type="ECO:0000256" key="1">
    <source>
        <dbReference type="SAM" id="Phobius"/>
    </source>
</evidence>
<dbReference type="InterPro" id="IPR021509">
    <property type="entry name" value="DUF3169"/>
</dbReference>
<gene>
    <name evidence="2" type="ORF">VN21_09840</name>
</gene>
<proteinExistence type="predicted"/>
<feature type="transmembrane region" description="Helical" evidence="1">
    <location>
        <begin position="60"/>
        <end position="84"/>
    </location>
</feature>
<dbReference type="OrthoDB" id="1777828at2"/>
<dbReference type="EMBL" id="LBBT01000207">
    <property type="protein sequence ID" value="KKY01234.1"/>
    <property type="molecule type" value="Genomic_DNA"/>
</dbReference>
<protein>
    <recommendedName>
        <fullName evidence="4">DUF3169 domain-containing protein</fullName>
    </recommendedName>
</protein>
<keyword evidence="3" id="KW-1185">Reference proteome</keyword>
<organism evidence="2 3">
    <name type="scientific">Paraclostridium benzoelyticum</name>
    <dbReference type="NCBI Taxonomy" id="1629550"/>
    <lineage>
        <taxon>Bacteria</taxon>
        <taxon>Bacillati</taxon>
        <taxon>Bacillota</taxon>
        <taxon>Clostridia</taxon>
        <taxon>Peptostreptococcales</taxon>
        <taxon>Peptostreptococcaceae</taxon>
        <taxon>Paraclostridium</taxon>
    </lineage>
</organism>
<evidence type="ECO:0000313" key="3">
    <source>
        <dbReference type="Proteomes" id="UP000034407"/>
    </source>
</evidence>
<dbReference type="Proteomes" id="UP000034407">
    <property type="component" value="Unassembled WGS sequence"/>
</dbReference>
<feature type="transmembrane region" description="Helical" evidence="1">
    <location>
        <begin position="20"/>
        <end position="40"/>
    </location>
</feature>
<dbReference type="PRINTS" id="PR00173">
    <property type="entry name" value="EDTRNSPORT"/>
</dbReference>
<accession>A0A0M3DIG7</accession>
<dbReference type="Pfam" id="PF11368">
    <property type="entry name" value="DUF3169"/>
    <property type="match status" value="1"/>
</dbReference>
<sequence>MSNKCKDEIKKEDKKAFKSFIIIMIISGIIGGFVGGFLGGMSDNLKQILGENLSNSLVNILQEITPFASLTLSILLIIVFKIIYADSRKGYELWKKSNEDDTTIDKIEENLSYLILLTSINSILGFLFFGLGVILTPFHGANGDINIVNIVCFSIGFIISMMSSILIHKKIINLEKEMNPLLKGSIYDMNFSKKWIDSCDESIKLGIFKSAYKAYVSVSKTCIILWVFCIIGNVLWNFGIMPIVIVTIIWLVQTISYCLESIKYSKA</sequence>